<comment type="caution">
    <text evidence="3">The sequence shown here is derived from an EMBL/GenBank/DDBJ whole genome shotgun (WGS) entry which is preliminary data.</text>
</comment>
<keyword evidence="1" id="KW-0472">Membrane</keyword>
<feature type="signal peptide" evidence="2">
    <location>
        <begin position="1"/>
        <end position="28"/>
    </location>
</feature>
<evidence type="ECO:0000313" key="4">
    <source>
        <dbReference type="Proteomes" id="UP000761264"/>
    </source>
</evidence>
<keyword evidence="1" id="KW-0812">Transmembrane</keyword>
<keyword evidence="1" id="KW-1133">Transmembrane helix</keyword>
<evidence type="ECO:0000256" key="2">
    <source>
        <dbReference type="SAM" id="SignalP"/>
    </source>
</evidence>
<evidence type="ECO:0000256" key="1">
    <source>
        <dbReference type="SAM" id="Phobius"/>
    </source>
</evidence>
<dbReference type="Proteomes" id="UP000761264">
    <property type="component" value="Unassembled WGS sequence"/>
</dbReference>
<accession>A0A967F2P7</accession>
<feature type="chain" id="PRO_5037215937" description="DUF4129 domain-containing protein" evidence="2">
    <location>
        <begin position="29"/>
        <end position="236"/>
    </location>
</feature>
<dbReference type="EMBL" id="JAAQPH010000026">
    <property type="protein sequence ID" value="NIA71811.1"/>
    <property type="molecule type" value="Genomic_DNA"/>
</dbReference>
<sequence length="236" mass="25918">MPGISALRRSVSFFRALALMTMVGSALLAPGAGLAQGISSQGEIQEARDGILESGRYQTERPVPPEIERHEPLRLPPWLIEAFLWAIAAIVVVMALMFLYNALQNRTGLKLKRHSGRQTPEMVEIPVSPPQKAIDARTLEQADVLAAEGRFAEAIHLLLLVAMDRLKRELGARVPPALTSREVLRLAPIPEAAVEPLTRMVSVSEIKHFGGRDAAGPDYDQCRQDFLRFSGQEAVV</sequence>
<organism evidence="3 4">
    <name type="scientific">Pelagibius litoralis</name>
    <dbReference type="NCBI Taxonomy" id="374515"/>
    <lineage>
        <taxon>Bacteria</taxon>
        <taxon>Pseudomonadati</taxon>
        <taxon>Pseudomonadota</taxon>
        <taxon>Alphaproteobacteria</taxon>
        <taxon>Rhodospirillales</taxon>
        <taxon>Rhodovibrionaceae</taxon>
        <taxon>Pelagibius</taxon>
    </lineage>
</organism>
<reference evidence="3" key="1">
    <citation type="submission" date="2020-03" db="EMBL/GenBank/DDBJ databases">
        <title>Genome of Pelagibius litoralis DSM 21314T.</title>
        <authorList>
            <person name="Wang G."/>
        </authorList>
    </citation>
    <scope>NUCLEOTIDE SEQUENCE</scope>
    <source>
        <strain evidence="3">DSM 21314</strain>
    </source>
</reference>
<dbReference type="AlphaFoldDB" id="A0A967F2P7"/>
<feature type="transmembrane region" description="Helical" evidence="1">
    <location>
        <begin position="82"/>
        <end position="103"/>
    </location>
</feature>
<evidence type="ECO:0008006" key="5">
    <source>
        <dbReference type="Google" id="ProtNLM"/>
    </source>
</evidence>
<gene>
    <name evidence="3" type="ORF">HBA54_24755</name>
</gene>
<keyword evidence="4" id="KW-1185">Reference proteome</keyword>
<name>A0A967F2P7_9PROT</name>
<protein>
    <recommendedName>
        <fullName evidence="5">DUF4129 domain-containing protein</fullName>
    </recommendedName>
</protein>
<keyword evidence="2" id="KW-0732">Signal</keyword>
<proteinExistence type="predicted"/>
<evidence type="ECO:0000313" key="3">
    <source>
        <dbReference type="EMBL" id="NIA71811.1"/>
    </source>
</evidence>